<accession>W4Q350</accession>
<evidence type="ECO:0000313" key="2">
    <source>
        <dbReference type="Proteomes" id="UP000018890"/>
    </source>
</evidence>
<organism evidence="1 2">
    <name type="scientific">Halalkalibacter wakoensis JCM 9140</name>
    <dbReference type="NCBI Taxonomy" id="1236970"/>
    <lineage>
        <taxon>Bacteria</taxon>
        <taxon>Bacillati</taxon>
        <taxon>Bacillota</taxon>
        <taxon>Bacilli</taxon>
        <taxon>Bacillales</taxon>
        <taxon>Bacillaceae</taxon>
        <taxon>Halalkalibacter</taxon>
    </lineage>
</organism>
<dbReference type="AlphaFoldDB" id="W4Q350"/>
<dbReference type="RefSeq" id="WP_156314834.1">
    <property type="nucleotide sequence ID" value="NZ_BAUT01000014.1"/>
</dbReference>
<dbReference type="EMBL" id="BAUT01000014">
    <property type="protein sequence ID" value="GAE25799.1"/>
    <property type="molecule type" value="Genomic_DNA"/>
</dbReference>
<proteinExistence type="predicted"/>
<reference evidence="1" key="1">
    <citation type="journal article" date="2014" name="Genome Announc.">
        <title>Draft Genome Sequences of Three Alkaliphilic Bacillus Strains, Bacillus wakoensis JCM 9140T, Bacillus akibai JCM 9157T, and Bacillus hemicellulosilyticus JCM 9152T.</title>
        <authorList>
            <person name="Yuki M."/>
            <person name="Oshima K."/>
            <person name="Suda W."/>
            <person name="Oshida Y."/>
            <person name="Kitamura K."/>
            <person name="Iida T."/>
            <person name="Hattori M."/>
            <person name="Ohkuma M."/>
        </authorList>
    </citation>
    <scope>NUCLEOTIDE SEQUENCE [LARGE SCALE GENOMIC DNA]</scope>
    <source>
        <strain evidence="1">JCM 9140</strain>
    </source>
</reference>
<comment type="caution">
    <text evidence="1">The sequence shown here is derived from an EMBL/GenBank/DDBJ whole genome shotgun (WGS) entry which is preliminary data.</text>
</comment>
<protein>
    <submittedName>
        <fullName evidence="1">Uncharacterized protein</fullName>
    </submittedName>
</protein>
<sequence>MFDIILAALTVIVGFAIIYLTPSDTLYWIIPLVVYMGIRYYRRKAVEKDKEKDT</sequence>
<name>W4Q350_9BACI</name>
<keyword evidence="2" id="KW-1185">Reference proteome</keyword>
<dbReference type="Proteomes" id="UP000018890">
    <property type="component" value="Unassembled WGS sequence"/>
</dbReference>
<gene>
    <name evidence="1" type="ORF">JCM9140_1816</name>
</gene>
<dbReference type="STRING" id="1236970.JCM9140_1816"/>
<evidence type="ECO:0000313" key="1">
    <source>
        <dbReference type="EMBL" id="GAE25799.1"/>
    </source>
</evidence>